<dbReference type="InterPro" id="IPR052894">
    <property type="entry name" value="AsmA-related"/>
</dbReference>
<protein>
    <submittedName>
        <fullName evidence="3">Putative AsmA family protein</fullName>
    </submittedName>
</protein>
<reference evidence="3 4" key="1">
    <citation type="journal article" date="2013" name="PLoS ONE">
        <title>The first genomic and proteomic characterization of a deep-sea sulfate reducer: insights into the piezophilic lifestyle of Desulfovibrio piezophilus.</title>
        <authorList>
            <person name="Pradel N."/>
            <person name="Ji B."/>
            <person name="Gimenez G."/>
            <person name="Talla E."/>
            <person name="Lenoble P."/>
            <person name="Garel M."/>
            <person name="Tamburini C."/>
            <person name="Fourquet P."/>
            <person name="Lebrun R."/>
            <person name="Bertin P."/>
            <person name="Denis Y."/>
            <person name="Pophillat M."/>
            <person name="Barbe V."/>
            <person name="Ollivier B."/>
            <person name="Dolla A."/>
        </authorList>
    </citation>
    <scope>NUCLEOTIDE SEQUENCE [LARGE SCALE GENOMIC DNA]</scope>
    <source>
        <strain evidence="4">DSM 10523 / SB164P1</strain>
    </source>
</reference>
<keyword evidence="1" id="KW-0812">Transmembrane</keyword>
<evidence type="ECO:0000259" key="2">
    <source>
        <dbReference type="Pfam" id="PF05170"/>
    </source>
</evidence>
<keyword evidence="4" id="KW-1185">Reference proteome</keyword>
<dbReference type="eggNOG" id="COG2982">
    <property type="taxonomic scope" value="Bacteria"/>
</dbReference>
<dbReference type="Pfam" id="PF05170">
    <property type="entry name" value="AsmA"/>
    <property type="match status" value="2"/>
</dbReference>
<sequence length="705" mass="76541">MKIIGRVFLVLLGSAAGLLLCLVLFFATFFDINDCRKAIIDAVFAHSGRTIHFSEDIHFDLMPTLGVQLGRLEISNAAGFAASPMIEIDSARVGVRFLPLFLGEIQFGPVQVKGLRLNLERDAAGSTNWDDLVGRKKSHGRHPEQADHTGLVFEVAGVEIHNATVTWQDHLAGRAFSLGDINCSTGRIANNTPFPVKGEFSYSQPESDFHGTIHFEGVSSADFLQHRWKHTSMHVSLVATGKDIPGGKGKLDIRLGQALVDIRQRHAEFQKLIVTGYGMVLRADGIIQGLLSDPDALEAQVEIPLFDIREVLERLKVDPLPNVHPAILSRAHGKGSFTYVPGKIELRDVTGQVDETSLLAGIQIEYAHDHPRCQISLNLGKLDLGQYFSRLKKTQNNLSRDSLPNPVSQVLGRILHGQWLKRVSIGAHVSAEKLLVRGIRFDTVQADLSAANGEIQSSSVTSGLYGGTLSASFSVQAAEKPPYTQLFFDLKKVDVRPFFSDMLGENSYAGLLDYTASVSFSGMHLSEIVKNVNGKVAFHLSDGVFPGVDLVRMARQTQAERAHRKPLKGSRLDSTRFGSITGSGILSAGVLQNKDLEVRAMGLRASGQGSLVLASHELDYLLKAKLVPISEGESDKASCDVFGIMVPIQVAGTVEEPHYWVSVSEYAKSLGASVIDTAGDLLRSVRDIFSGAGHSVAGKRASMAE</sequence>
<dbReference type="STRING" id="1322246.BN4_20279"/>
<dbReference type="Proteomes" id="UP000011724">
    <property type="component" value="Chromosome"/>
</dbReference>
<dbReference type="InterPro" id="IPR007844">
    <property type="entry name" value="AsmA"/>
</dbReference>
<reference evidence="4" key="2">
    <citation type="journal article" date="2013" name="Stand. Genomic Sci.">
        <title>Complete genome sequence of Desulfocapsa sulfexigens, a marine deltaproteobacterium specialized in disproportionating inorganic sulfur compounds.</title>
        <authorList>
            <person name="Finster K.W."/>
            <person name="Kjeldsen K.U."/>
            <person name="Kube M."/>
            <person name="Reinhardt R."/>
            <person name="Mussmann M."/>
            <person name="Amann R."/>
            <person name="Schreiber L."/>
        </authorList>
    </citation>
    <scope>NUCLEOTIDE SEQUENCE [LARGE SCALE GENOMIC DNA]</scope>
    <source>
        <strain evidence="4">DSM 10523 / SB164P1</strain>
    </source>
</reference>
<dbReference type="PANTHER" id="PTHR30441">
    <property type="entry name" value="DUF748 DOMAIN-CONTAINING PROTEIN"/>
    <property type="match status" value="1"/>
</dbReference>
<feature type="domain" description="AsmA" evidence="2">
    <location>
        <begin position="429"/>
        <end position="595"/>
    </location>
</feature>
<keyword evidence="1" id="KW-1133">Transmembrane helix</keyword>
<feature type="domain" description="AsmA" evidence="2">
    <location>
        <begin position="14"/>
        <end position="231"/>
    </location>
</feature>
<dbReference type="PANTHER" id="PTHR30441:SF4">
    <property type="entry name" value="PROTEIN ASMA"/>
    <property type="match status" value="1"/>
</dbReference>
<evidence type="ECO:0000256" key="1">
    <source>
        <dbReference type="SAM" id="Phobius"/>
    </source>
</evidence>
<proteinExistence type="predicted"/>
<dbReference type="AlphaFoldDB" id="M1WKX2"/>
<keyword evidence="1" id="KW-0472">Membrane</keyword>
<dbReference type="BioCyc" id="DPIE1322246:BN4_RS15640-MONOMER"/>
<feature type="transmembrane region" description="Helical" evidence="1">
    <location>
        <begin position="7"/>
        <end position="30"/>
    </location>
</feature>
<accession>M1WKX2</accession>
<dbReference type="PATRIC" id="fig|879567.3.peg.3363"/>
<gene>
    <name evidence="3" type="ordered locus">BN4_20279</name>
</gene>
<evidence type="ECO:0000313" key="3">
    <source>
        <dbReference type="EMBL" id="CCH50341.1"/>
    </source>
</evidence>
<evidence type="ECO:0000313" key="4">
    <source>
        <dbReference type="Proteomes" id="UP000011724"/>
    </source>
</evidence>
<dbReference type="GO" id="GO:0090313">
    <property type="term" value="P:regulation of protein targeting to membrane"/>
    <property type="evidence" value="ECO:0007669"/>
    <property type="project" value="TreeGrafter"/>
</dbReference>
<dbReference type="HOGENOM" id="CLU_012870_0_0_7"/>
<dbReference type="EMBL" id="FO203427">
    <property type="protein sequence ID" value="CCH50341.1"/>
    <property type="molecule type" value="Genomic_DNA"/>
</dbReference>
<dbReference type="RefSeq" id="WP_015416383.1">
    <property type="nucleotide sequence ID" value="NC_020409.1"/>
</dbReference>
<dbReference type="GO" id="GO:0005886">
    <property type="term" value="C:plasma membrane"/>
    <property type="evidence" value="ECO:0007669"/>
    <property type="project" value="TreeGrafter"/>
</dbReference>
<dbReference type="KEGG" id="dpi:BN4_20279"/>
<organism evidence="3 4">
    <name type="scientific">Pseudodesulfovibrio piezophilus (strain DSM 21447 / JCM 15486 / C1TLV30)</name>
    <name type="common">Desulfovibrio piezophilus</name>
    <dbReference type="NCBI Taxonomy" id="1322246"/>
    <lineage>
        <taxon>Bacteria</taxon>
        <taxon>Pseudomonadati</taxon>
        <taxon>Thermodesulfobacteriota</taxon>
        <taxon>Desulfovibrionia</taxon>
        <taxon>Desulfovibrionales</taxon>
        <taxon>Desulfovibrionaceae</taxon>
    </lineage>
</organism>
<dbReference type="OrthoDB" id="9766390at2"/>
<name>M1WKX2_PSEP2</name>